<evidence type="ECO:0008006" key="4">
    <source>
        <dbReference type="Google" id="ProtNLM"/>
    </source>
</evidence>
<keyword evidence="1" id="KW-0472">Membrane</keyword>
<name>A0ABP5AT87_9MICC</name>
<comment type="caution">
    <text evidence="2">The sequence shown here is derived from an EMBL/GenBank/DDBJ whole genome shotgun (WGS) entry which is preliminary data.</text>
</comment>
<evidence type="ECO:0000256" key="1">
    <source>
        <dbReference type="SAM" id="Phobius"/>
    </source>
</evidence>
<dbReference type="Proteomes" id="UP001500784">
    <property type="component" value="Unassembled WGS sequence"/>
</dbReference>
<gene>
    <name evidence="2" type="ORF">GCM10009688_28740</name>
</gene>
<keyword evidence="1" id="KW-1133">Transmembrane helix</keyword>
<proteinExistence type="predicted"/>
<sequence>MSTTLTRRQWRAERIRQQRFTRFSYSAIAALMLSAVVVFAIAVQQT</sequence>
<keyword evidence="3" id="KW-1185">Reference proteome</keyword>
<keyword evidence="1" id="KW-0812">Transmembrane</keyword>
<evidence type="ECO:0000313" key="3">
    <source>
        <dbReference type="Proteomes" id="UP001500784"/>
    </source>
</evidence>
<feature type="transmembrane region" description="Helical" evidence="1">
    <location>
        <begin position="20"/>
        <end position="43"/>
    </location>
</feature>
<protein>
    <recommendedName>
        <fullName evidence="4">ABC transporter permease</fullName>
    </recommendedName>
</protein>
<dbReference type="EMBL" id="BAAALV010000007">
    <property type="protein sequence ID" value="GAA1921961.1"/>
    <property type="molecule type" value="Genomic_DNA"/>
</dbReference>
<accession>A0ABP5AT87</accession>
<evidence type="ECO:0000313" key="2">
    <source>
        <dbReference type="EMBL" id="GAA1921961.1"/>
    </source>
</evidence>
<organism evidence="2 3">
    <name type="scientific">Arthrobacter gandavensis</name>
    <dbReference type="NCBI Taxonomy" id="169960"/>
    <lineage>
        <taxon>Bacteria</taxon>
        <taxon>Bacillati</taxon>
        <taxon>Actinomycetota</taxon>
        <taxon>Actinomycetes</taxon>
        <taxon>Micrococcales</taxon>
        <taxon>Micrococcaceae</taxon>
        <taxon>Arthrobacter</taxon>
    </lineage>
</organism>
<dbReference type="RefSeq" id="WP_170287773.1">
    <property type="nucleotide sequence ID" value="NZ_BAAALV010000007.1"/>
</dbReference>
<reference evidence="3" key="1">
    <citation type="journal article" date="2019" name="Int. J. Syst. Evol. Microbiol.">
        <title>The Global Catalogue of Microorganisms (GCM) 10K type strain sequencing project: providing services to taxonomists for standard genome sequencing and annotation.</title>
        <authorList>
            <consortium name="The Broad Institute Genomics Platform"/>
            <consortium name="The Broad Institute Genome Sequencing Center for Infectious Disease"/>
            <person name="Wu L."/>
            <person name="Ma J."/>
        </authorList>
    </citation>
    <scope>NUCLEOTIDE SEQUENCE [LARGE SCALE GENOMIC DNA]</scope>
    <source>
        <strain evidence="3">JCM 13316</strain>
    </source>
</reference>